<dbReference type="eggNOG" id="COG1670">
    <property type="taxonomic scope" value="Bacteria"/>
</dbReference>
<dbReference type="STRING" id="485917.Phep_3356"/>
<organism evidence="2 3">
    <name type="scientific">Pedobacter heparinus (strain ATCC 13125 / DSM 2366 / CIP 104194 / JCM 7457 / NBRC 12017 / NCIMB 9290 / NRRL B-14731 / HIM 762-3)</name>
    <dbReference type="NCBI Taxonomy" id="485917"/>
    <lineage>
        <taxon>Bacteria</taxon>
        <taxon>Pseudomonadati</taxon>
        <taxon>Bacteroidota</taxon>
        <taxon>Sphingobacteriia</taxon>
        <taxon>Sphingobacteriales</taxon>
        <taxon>Sphingobacteriaceae</taxon>
        <taxon>Pedobacter</taxon>
    </lineage>
</organism>
<gene>
    <name evidence="2" type="ordered locus">Phep_3356</name>
</gene>
<feature type="domain" description="N-acetyltransferase" evidence="1">
    <location>
        <begin position="11"/>
        <end position="162"/>
    </location>
</feature>
<dbReference type="AlphaFoldDB" id="C6XSI7"/>
<dbReference type="HOGENOM" id="CLU_013985_1_0_10"/>
<keyword evidence="3" id="KW-1185">Reference proteome</keyword>
<dbReference type="KEGG" id="phe:Phep_3356"/>
<evidence type="ECO:0000259" key="1">
    <source>
        <dbReference type="Pfam" id="PF13302"/>
    </source>
</evidence>
<evidence type="ECO:0000313" key="2">
    <source>
        <dbReference type="EMBL" id="ACU05550.1"/>
    </source>
</evidence>
<dbReference type="RefSeq" id="WP_015809159.1">
    <property type="nucleotide sequence ID" value="NC_013061.1"/>
</dbReference>
<dbReference type="PANTHER" id="PTHR43610">
    <property type="entry name" value="BLL6696 PROTEIN"/>
    <property type="match status" value="1"/>
</dbReference>
<dbReference type="EMBL" id="CP001681">
    <property type="protein sequence ID" value="ACU05550.1"/>
    <property type="molecule type" value="Genomic_DNA"/>
</dbReference>
<dbReference type="Proteomes" id="UP000000852">
    <property type="component" value="Chromosome"/>
</dbReference>
<evidence type="ECO:0000313" key="3">
    <source>
        <dbReference type="Proteomes" id="UP000000852"/>
    </source>
</evidence>
<dbReference type="Gene3D" id="3.40.630.30">
    <property type="match status" value="1"/>
</dbReference>
<name>C6XSI7_PEDHD</name>
<keyword evidence="2" id="KW-0808">Transferase</keyword>
<dbReference type="PANTHER" id="PTHR43610:SF1">
    <property type="entry name" value="N-ACETYLTRANSFERASE DOMAIN-CONTAINING PROTEIN"/>
    <property type="match status" value="1"/>
</dbReference>
<dbReference type="OrthoDB" id="9795199at2"/>
<dbReference type="GO" id="GO:0016747">
    <property type="term" value="F:acyltransferase activity, transferring groups other than amino-acyl groups"/>
    <property type="evidence" value="ECO:0007669"/>
    <property type="project" value="InterPro"/>
</dbReference>
<dbReference type="InterPro" id="IPR016181">
    <property type="entry name" value="Acyl_CoA_acyltransferase"/>
</dbReference>
<accession>C6XSI7</accession>
<reference evidence="2 3" key="1">
    <citation type="journal article" date="2009" name="Stand. Genomic Sci.">
        <title>Complete genome sequence of Pedobacter heparinus type strain (HIM 762-3).</title>
        <authorList>
            <person name="Han C."/>
            <person name="Spring S."/>
            <person name="Lapidus A."/>
            <person name="Del Rio T.G."/>
            <person name="Tice H."/>
            <person name="Copeland A."/>
            <person name="Cheng J.F."/>
            <person name="Lucas S."/>
            <person name="Chen F."/>
            <person name="Nolan M."/>
            <person name="Bruce D."/>
            <person name="Goodwin L."/>
            <person name="Pitluck S."/>
            <person name="Ivanova N."/>
            <person name="Mavromatis K."/>
            <person name="Mikhailova N."/>
            <person name="Pati A."/>
            <person name="Chen A."/>
            <person name="Palaniappan K."/>
            <person name="Land M."/>
            <person name="Hauser L."/>
            <person name="Chang Y.J."/>
            <person name="Jeffries C.C."/>
            <person name="Saunders E."/>
            <person name="Chertkov O."/>
            <person name="Brettin T."/>
            <person name="Goker M."/>
            <person name="Rohde M."/>
            <person name="Bristow J."/>
            <person name="Eisen J.A."/>
            <person name="Markowitz V."/>
            <person name="Hugenholtz P."/>
            <person name="Kyrpides N.C."/>
            <person name="Klenk H.P."/>
            <person name="Detter J.C."/>
        </authorList>
    </citation>
    <scope>NUCLEOTIDE SEQUENCE [LARGE SCALE GENOMIC DNA]</scope>
    <source>
        <strain evidence="3">ATCC 13125 / DSM 2366 / CIP 104194 / JCM 7457 / NBRC 12017 / NCIMB 9290 / NRRL B-14731 / HIM 762-3</strain>
    </source>
</reference>
<dbReference type="Pfam" id="PF13302">
    <property type="entry name" value="Acetyltransf_3"/>
    <property type="match status" value="1"/>
</dbReference>
<sequence length="205" mass="22887">MEHTVLIGNHVKLEPLAYAHAAGLAEAAAYNPSLFKWTFVPQGIAAMHKYIEVALAGKEAGTMLPYAIVGIADGKVKGSTRYWNIQHWAWPENAVFYGKETPDVCEIGHTWLTEAAIRTPVNTECKLLLLTNAFENWKALRVCFQTDVRNERSRAAIERIGGKFEGVLRAERLGVDHTIRDTARFSIISAEWPAVKNKLVSRLKS</sequence>
<protein>
    <submittedName>
        <fullName evidence="2">Putative acetyltransferase</fullName>
    </submittedName>
</protein>
<dbReference type="SUPFAM" id="SSF55729">
    <property type="entry name" value="Acyl-CoA N-acyltransferases (Nat)"/>
    <property type="match status" value="1"/>
</dbReference>
<proteinExistence type="predicted"/>
<dbReference type="InterPro" id="IPR000182">
    <property type="entry name" value="GNAT_dom"/>
</dbReference>